<proteinExistence type="predicted"/>
<organism evidence="2 3">
    <name type="scientific">Colletotrichum musicola</name>
    <dbReference type="NCBI Taxonomy" id="2175873"/>
    <lineage>
        <taxon>Eukaryota</taxon>
        <taxon>Fungi</taxon>
        <taxon>Dikarya</taxon>
        <taxon>Ascomycota</taxon>
        <taxon>Pezizomycotina</taxon>
        <taxon>Sordariomycetes</taxon>
        <taxon>Hypocreomycetidae</taxon>
        <taxon>Glomerellales</taxon>
        <taxon>Glomerellaceae</taxon>
        <taxon>Colletotrichum</taxon>
        <taxon>Colletotrichum orchidearum species complex</taxon>
    </lineage>
</organism>
<accession>A0A8H6JW85</accession>
<dbReference type="OrthoDB" id="10594101at2759"/>
<evidence type="ECO:0000256" key="1">
    <source>
        <dbReference type="SAM" id="MobiDB-lite"/>
    </source>
</evidence>
<dbReference type="AlphaFoldDB" id="A0A8H6JW85"/>
<feature type="region of interest" description="Disordered" evidence="1">
    <location>
        <begin position="1"/>
        <end position="24"/>
    </location>
</feature>
<protein>
    <submittedName>
        <fullName evidence="2">Uncharacterized protein</fullName>
    </submittedName>
</protein>
<reference evidence="2" key="1">
    <citation type="journal article" date="2020" name="Phytopathology">
        <title>Genome Sequence Resources of Colletotrichum truncatum, C. plurivorum, C. musicola, and C. sojae: Four Species Pathogenic to Soybean (Glycine max).</title>
        <authorList>
            <person name="Rogerio F."/>
            <person name="Boufleur T.R."/>
            <person name="Ciampi-Guillardi M."/>
            <person name="Sukno S.A."/>
            <person name="Thon M.R."/>
            <person name="Massola Junior N.S."/>
            <person name="Baroncelli R."/>
        </authorList>
    </citation>
    <scope>NUCLEOTIDE SEQUENCE</scope>
    <source>
        <strain evidence="2">LFN0074</strain>
    </source>
</reference>
<gene>
    <name evidence="2" type="ORF">CMUS01_11649</name>
</gene>
<dbReference type="Proteomes" id="UP000639643">
    <property type="component" value="Unassembled WGS sequence"/>
</dbReference>
<comment type="caution">
    <text evidence="2">The sequence shown here is derived from an EMBL/GenBank/DDBJ whole genome shotgun (WGS) entry which is preliminary data.</text>
</comment>
<evidence type="ECO:0000313" key="2">
    <source>
        <dbReference type="EMBL" id="KAF6819878.1"/>
    </source>
</evidence>
<keyword evidence="3" id="KW-1185">Reference proteome</keyword>
<evidence type="ECO:0000313" key="3">
    <source>
        <dbReference type="Proteomes" id="UP000639643"/>
    </source>
</evidence>
<feature type="region of interest" description="Disordered" evidence="1">
    <location>
        <begin position="141"/>
        <end position="164"/>
    </location>
</feature>
<sequence length="164" mass="17748">MSALHMRHRGGTGSVHADGTSPQPSMFPGMGLGRRRGQSGAFHVLRMELRRADGFERGAVQRRSRALSVVAEPCLRTRGRVGFLATRDTPPTSDDSQRKRAAAYLNADTVCDWDVADASQATPPVATSACQVDPASSRRCIRANTGPKAELPDGRDTGSFQLWR</sequence>
<dbReference type="EMBL" id="WIGM01000604">
    <property type="protein sequence ID" value="KAF6819878.1"/>
    <property type="molecule type" value="Genomic_DNA"/>
</dbReference>
<feature type="compositionally biased region" description="Basic residues" evidence="1">
    <location>
        <begin position="1"/>
        <end position="10"/>
    </location>
</feature>
<name>A0A8H6JW85_9PEZI</name>